<accession>A0A8J3GE80</accession>
<dbReference type="AlphaFoldDB" id="A0A8J3GE80"/>
<reference evidence="1" key="2">
    <citation type="submission" date="2020-09" db="EMBL/GenBank/DDBJ databases">
        <authorList>
            <person name="Sun Q."/>
            <person name="Kim S."/>
        </authorList>
    </citation>
    <scope>NUCLEOTIDE SEQUENCE</scope>
    <source>
        <strain evidence="1">KCTC 12870</strain>
    </source>
</reference>
<evidence type="ECO:0000313" key="1">
    <source>
        <dbReference type="EMBL" id="GHC01221.1"/>
    </source>
</evidence>
<proteinExistence type="predicted"/>
<protein>
    <submittedName>
        <fullName evidence="1">Uncharacterized protein</fullName>
    </submittedName>
</protein>
<comment type="caution">
    <text evidence="1">The sequence shown here is derived from an EMBL/GenBank/DDBJ whole genome shotgun (WGS) entry which is preliminary data.</text>
</comment>
<keyword evidence="2" id="KW-1185">Reference proteome</keyword>
<dbReference type="RefSeq" id="WP_189514074.1">
    <property type="nucleotide sequence ID" value="NZ_BMXG01000009.1"/>
</dbReference>
<organism evidence="1 2">
    <name type="scientific">Cerasicoccus arenae</name>
    <dbReference type="NCBI Taxonomy" id="424488"/>
    <lineage>
        <taxon>Bacteria</taxon>
        <taxon>Pseudomonadati</taxon>
        <taxon>Verrucomicrobiota</taxon>
        <taxon>Opitutia</taxon>
        <taxon>Puniceicoccales</taxon>
        <taxon>Cerasicoccaceae</taxon>
        <taxon>Cerasicoccus</taxon>
    </lineage>
</organism>
<name>A0A8J3GE80_9BACT</name>
<sequence length="102" mass="11411">MYIFTSEKKEIARVKERIHAQRIELLEEVSELLPQASKAAAMGSIAFTLKRLTPLLRPVLFGFAQRAISSRGRGKRRFLKIATLGALGFGAWKLLGNNEDPD</sequence>
<evidence type="ECO:0000313" key="2">
    <source>
        <dbReference type="Proteomes" id="UP000642829"/>
    </source>
</evidence>
<dbReference type="EMBL" id="BMXG01000009">
    <property type="protein sequence ID" value="GHC01221.1"/>
    <property type="molecule type" value="Genomic_DNA"/>
</dbReference>
<gene>
    <name evidence="1" type="ORF">GCM10007047_17080</name>
</gene>
<reference evidence="1" key="1">
    <citation type="journal article" date="2014" name="Int. J. Syst. Evol. Microbiol.">
        <title>Complete genome sequence of Corynebacterium casei LMG S-19264T (=DSM 44701T), isolated from a smear-ripened cheese.</title>
        <authorList>
            <consortium name="US DOE Joint Genome Institute (JGI-PGF)"/>
            <person name="Walter F."/>
            <person name="Albersmeier A."/>
            <person name="Kalinowski J."/>
            <person name="Ruckert C."/>
        </authorList>
    </citation>
    <scope>NUCLEOTIDE SEQUENCE</scope>
    <source>
        <strain evidence="1">KCTC 12870</strain>
    </source>
</reference>
<dbReference type="Proteomes" id="UP000642829">
    <property type="component" value="Unassembled WGS sequence"/>
</dbReference>